<accession>A0ABT0GC47</accession>
<dbReference type="InterPro" id="IPR008220">
    <property type="entry name" value="HAT_MetX-like"/>
</dbReference>
<keyword evidence="1 3" id="KW-0808">Transferase</keyword>
<protein>
    <submittedName>
        <fullName evidence="3">Homoserine O-succinyltransferase</fullName>
        <ecNumber evidence="3">2.3.1.46</ecNumber>
    </submittedName>
</protein>
<dbReference type="PANTHER" id="PTHR32268:SF11">
    <property type="entry name" value="HOMOSERINE O-ACETYLTRANSFERASE"/>
    <property type="match status" value="1"/>
</dbReference>
<dbReference type="InterPro" id="IPR000073">
    <property type="entry name" value="AB_hydrolase_1"/>
</dbReference>
<dbReference type="NCBIfam" id="NF006449">
    <property type="entry name" value="PRK08775.1"/>
    <property type="match status" value="1"/>
</dbReference>
<keyword evidence="4" id="KW-1185">Reference proteome</keyword>
<organism evidence="3 4">
    <name type="scientific">Pseudomarimonas salicorniae</name>
    <dbReference type="NCBI Taxonomy" id="2933270"/>
    <lineage>
        <taxon>Bacteria</taxon>
        <taxon>Pseudomonadati</taxon>
        <taxon>Pseudomonadota</taxon>
        <taxon>Gammaproteobacteria</taxon>
        <taxon>Lysobacterales</taxon>
        <taxon>Lysobacteraceae</taxon>
        <taxon>Pseudomarimonas</taxon>
    </lineage>
</organism>
<comment type="caution">
    <text evidence="3">The sequence shown here is derived from an EMBL/GenBank/DDBJ whole genome shotgun (WGS) entry which is preliminary data.</text>
</comment>
<evidence type="ECO:0000313" key="3">
    <source>
        <dbReference type="EMBL" id="MCK7592117.1"/>
    </source>
</evidence>
<evidence type="ECO:0000256" key="1">
    <source>
        <dbReference type="ARBA" id="ARBA00022679"/>
    </source>
</evidence>
<evidence type="ECO:0000259" key="2">
    <source>
        <dbReference type="Pfam" id="PF00561"/>
    </source>
</evidence>
<dbReference type="SUPFAM" id="SSF53474">
    <property type="entry name" value="alpha/beta-Hydrolases"/>
    <property type="match status" value="1"/>
</dbReference>
<gene>
    <name evidence="3" type="ORF">M0G41_00365</name>
</gene>
<dbReference type="EC" id="2.3.1.46" evidence="3"/>
<dbReference type="Pfam" id="PF00561">
    <property type="entry name" value="Abhydrolase_1"/>
    <property type="match status" value="1"/>
</dbReference>
<keyword evidence="3" id="KW-0012">Acyltransferase</keyword>
<name>A0ABT0GC47_9GAMM</name>
<dbReference type="Proteomes" id="UP001431449">
    <property type="component" value="Unassembled WGS sequence"/>
</dbReference>
<dbReference type="InterPro" id="IPR029058">
    <property type="entry name" value="AB_hydrolase_fold"/>
</dbReference>
<dbReference type="EMBL" id="JALNMH010000001">
    <property type="protein sequence ID" value="MCK7592117.1"/>
    <property type="molecule type" value="Genomic_DNA"/>
</dbReference>
<evidence type="ECO:0000313" key="4">
    <source>
        <dbReference type="Proteomes" id="UP001431449"/>
    </source>
</evidence>
<dbReference type="PANTHER" id="PTHR32268">
    <property type="entry name" value="HOMOSERINE O-ACETYLTRANSFERASE"/>
    <property type="match status" value="1"/>
</dbReference>
<dbReference type="Gene3D" id="3.40.50.1820">
    <property type="entry name" value="alpha/beta hydrolase"/>
    <property type="match status" value="1"/>
</dbReference>
<sequence>MGLRSSSPALRGLLDGSRHEDRAMSLTDQAARIEECSPATPEIPAPIQAERYLLAIDLPMRHAGLRRVSLRVECVGPAHAPAVWVAGGISANRHVLANALDGFDGWWQGCAGPGHALDPRRHRLLSFDWVGADGDLDAPIDTADQADAIALALDALGIARLHAFVGASYGGMVALQFAARHPLRVARLAVISAADRPHPFASAFRALQRQVVALGQLQCADELGLSLARQLAMLSYRSPREFGQRFDAPARIEGGRACCAAEDYLQACGQKYVARWSATAFLRLSESIDLHHVDPAAVHAPTSLLAVEGDWLAPPEQLEALAGRLAGAARLQTITSAYGHDAFLKEPQAIDALLRHTLAPC</sequence>
<dbReference type="GO" id="GO:0008899">
    <property type="term" value="F:homoserine O-succinyltransferase activity"/>
    <property type="evidence" value="ECO:0007669"/>
    <property type="project" value="UniProtKB-EC"/>
</dbReference>
<reference evidence="3" key="1">
    <citation type="submission" date="2022-04" db="EMBL/GenBank/DDBJ databases">
        <title>Lysobacter sp. CAU 1642 isolated from sea sand.</title>
        <authorList>
            <person name="Kim W."/>
        </authorList>
    </citation>
    <scope>NUCLEOTIDE SEQUENCE</scope>
    <source>
        <strain evidence="3">CAU 1642</strain>
    </source>
</reference>
<proteinExistence type="predicted"/>
<feature type="domain" description="AB hydrolase-1" evidence="2">
    <location>
        <begin position="104"/>
        <end position="347"/>
    </location>
</feature>